<dbReference type="GeneID" id="63700888"/>
<name>A0A017SCQ5_ASPRC</name>
<evidence type="ECO:0000313" key="2">
    <source>
        <dbReference type="Proteomes" id="UP000019804"/>
    </source>
</evidence>
<dbReference type="Proteomes" id="UP000019804">
    <property type="component" value="Unassembled WGS sequence"/>
</dbReference>
<organism evidence="1 2">
    <name type="scientific">Aspergillus ruber (strain CBS 135680)</name>
    <dbReference type="NCBI Taxonomy" id="1388766"/>
    <lineage>
        <taxon>Eukaryota</taxon>
        <taxon>Fungi</taxon>
        <taxon>Dikarya</taxon>
        <taxon>Ascomycota</taxon>
        <taxon>Pezizomycotina</taxon>
        <taxon>Eurotiomycetes</taxon>
        <taxon>Eurotiomycetidae</taxon>
        <taxon>Eurotiales</taxon>
        <taxon>Aspergillaceae</taxon>
        <taxon>Aspergillus</taxon>
        <taxon>Aspergillus subgen. Aspergillus</taxon>
    </lineage>
</organism>
<dbReference type="RefSeq" id="XP_040638415.1">
    <property type="nucleotide sequence ID" value="XM_040785764.1"/>
</dbReference>
<keyword evidence="2" id="KW-1185">Reference proteome</keyword>
<dbReference type="EMBL" id="KK088425">
    <property type="protein sequence ID" value="EYE94727.1"/>
    <property type="molecule type" value="Genomic_DNA"/>
</dbReference>
<dbReference type="OrthoDB" id="5296720at2759"/>
<accession>A0A017SCQ5</accession>
<protein>
    <recommendedName>
        <fullName evidence="3">F-box domain-containing protein</fullName>
    </recommendedName>
</protein>
<proteinExistence type="predicted"/>
<dbReference type="STRING" id="1388766.A0A017SCQ5"/>
<sequence length="735" mass="81471">MCLSALSPLESLPNELLDYIISSVAAPPPSLARLQQPPSHRIAKNSTRDLKNLSRVSSGLCALVRPRLFAHACFDLRNERAFLDFVAQSDLKRHITSIVVKGNDSPESREDPYWWRRVLCELDPLRITVVAPPSYIGAMLGTQIYEGHSWAFEIPLQVLHLERDARQDGSALLENHSSLLSARDWQSLEFNEASSLKAYHHYEYFLFRVPSVFGQWGTLAHPPDRPADLPSTLSLNRLTTFSYTAVFPFYNHADLVLGAVSLMTSLESLTTQLAPCQNDRVIETEQRGSIDPSDPWMELVTGYTLIADAVGHLGNRGCLRRFQARDFQFDALRSELSFIFDNKFHGSPWTYDGGDVWNKVDGDCSTYKLNTRSTQRCFTSLLFLECTTVYMSSEFYVISATAVLCAINESLFSHFDSSSGYMSLYTSDPAPPVLAHALLSQPVQNARDPNVPAERDRNLGAAIEDGIQCSPDALFRPGIAIGFSRPRRRAADDDDHEYIGRIPRSILTNHLLKSPSLAPGSFNTFIIHPFNLPIFSPQNLLNSLLSSRNNTNLFREEAITRLDAVQLLPVYDFPAAMQAITQVSETLHQTTQQRQQAPNHYPHPIVLIIAGLDALVENVIRASNPIKGTAVLNAALQTLTGLSREYVAFLSVLLVNTSGLGMGTGTGDVAVADGDYQGEQLSVLLPSLLMKALDQGTDTHLLVSRERSGAGRVGVEVIKDRVGDWSGRKCVWDGR</sequence>
<dbReference type="HOGENOM" id="CLU_348819_0_0_1"/>
<dbReference type="AlphaFoldDB" id="A0A017SCQ5"/>
<evidence type="ECO:0008006" key="3">
    <source>
        <dbReference type="Google" id="ProtNLM"/>
    </source>
</evidence>
<reference evidence="2" key="1">
    <citation type="journal article" date="2014" name="Nat. Commun.">
        <title>Genomic adaptations of the halophilic Dead Sea filamentous fungus Eurotium rubrum.</title>
        <authorList>
            <person name="Kis-Papo T."/>
            <person name="Weig A.R."/>
            <person name="Riley R."/>
            <person name="Persoh D."/>
            <person name="Salamov A."/>
            <person name="Sun H."/>
            <person name="Lipzen A."/>
            <person name="Wasser S.P."/>
            <person name="Rambold G."/>
            <person name="Grigoriev I.V."/>
            <person name="Nevo E."/>
        </authorList>
    </citation>
    <scope>NUCLEOTIDE SEQUENCE [LARGE SCALE GENOMIC DNA]</scope>
    <source>
        <strain evidence="2">CBS 135680</strain>
    </source>
</reference>
<evidence type="ECO:0000313" key="1">
    <source>
        <dbReference type="EMBL" id="EYE94727.1"/>
    </source>
</evidence>
<gene>
    <name evidence="1" type="ORF">EURHEDRAFT_501735</name>
</gene>